<dbReference type="AlphaFoldDB" id="Q1YTG9"/>
<evidence type="ECO:0000256" key="4">
    <source>
        <dbReference type="ARBA" id="ARBA00022729"/>
    </source>
</evidence>
<dbReference type="Pfam" id="PF00331">
    <property type="entry name" value="Glyco_hydro_10"/>
    <property type="match status" value="1"/>
</dbReference>
<evidence type="ECO:0000313" key="12">
    <source>
        <dbReference type="Proteomes" id="UP000005555"/>
    </source>
</evidence>
<keyword evidence="6 9" id="KW-0119">Carbohydrate metabolism</keyword>
<keyword evidence="8 9" id="KW-0624">Polysaccharide degradation</keyword>
<dbReference type="InterPro" id="IPR017853">
    <property type="entry name" value="GH"/>
</dbReference>
<feature type="domain" description="GH10" evidence="10">
    <location>
        <begin position="73"/>
        <end position="364"/>
    </location>
</feature>
<dbReference type="GO" id="GO:0045493">
    <property type="term" value="P:xylan catabolic process"/>
    <property type="evidence" value="ECO:0007669"/>
    <property type="project" value="UniProtKB-KW"/>
</dbReference>
<dbReference type="Proteomes" id="UP000005555">
    <property type="component" value="Unassembled WGS sequence"/>
</dbReference>
<keyword evidence="7 9" id="KW-0326">Glycosidase</keyword>
<name>Q1YTG9_9GAMM</name>
<evidence type="ECO:0000256" key="3">
    <source>
        <dbReference type="ARBA" id="ARBA00022651"/>
    </source>
</evidence>
<evidence type="ECO:0000256" key="6">
    <source>
        <dbReference type="ARBA" id="ARBA00023277"/>
    </source>
</evidence>
<evidence type="ECO:0000256" key="8">
    <source>
        <dbReference type="ARBA" id="ARBA00023326"/>
    </source>
</evidence>
<keyword evidence="5 9" id="KW-0378">Hydrolase</keyword>
<dbReference type="PRINTS" id="PR00134">
    <property type="entry name" value="GLHYDRLASE10"/>
</dbReference>
<evidence type="ECO:0000313" key="11">
    <source>
        <dbReference type="EMBL" id="EAS47518.1"/>
    </source>
</evidence>
<comment type="similarity">
    <text evidence="2 9">Belongs to the glycosyl hydrolase 10 (cellulase F) family.</text>
</comment>
<dbReference type="InterPro" id="IPR044846">
    <property type="entry name" value="GH10"/>
</dbReference>
<protein>
    <recommendedName>
        <fullName evidence="9">Beta-xylanase</fullName>
        <ecNumber evidence="9">3.2.1.8</ecNumber>
    </recommendedName>
</protein>
<keyword evidence="12" id="KW-1185">Reference proteome</keyword>
<dbReference type="PANTHER" id="PTHR31490:SF88">
    <property type="entry name" value="BETA-XYLANASE"/>
    <property type="match status" value="1"/>
</dbReference>
<evidence type="ECO:0000256" key="1">
    <source>
        <dbReference type="ARBA" id="ARBA00000681"/>
    </source>
</evidence>
<dbReference type="GO" id="GO:0031176">
    <property type="term" value="F:endo-1,4-beta-xylanase activity"/>
    <property type="evidence" value="ECO:0007669"/>
    <property type="project" value="UniProtKB-EC"/>
</dbReference>
<evidence type="ECO:0000256" key="5">
    <source>
        <dbReference type="ARBA" id="ARBA00022801"/>
    </source>
</evidence>
<dbReference type="eggNOG" id="COG3693">
    <property type="taxonomic scope" value="Bacteria"/>
</dbReference>
<dbReference type="OrthoDB" id="9815836at2"/>
<comment type="caution">
    <text evidence="11">The sequence shown here is derived from an EMBL/GenBank/DDBJ whole genome shotgun (WGS) entry which is preliminary data.</text>
</comment>
<dbReference type="PROSITE" id="PS51760">
    <property type="entry name" value="GH10_2"/>
    <property type="match status" value="1"/>
</dbReference>
<dbReference type="HOGENOM" id="CLU_008797_1_1_6"/>
<dbReference type="Gene3D" id="3.20.20.80">
    <property type="entry name" value="Glycosidases"/>
    <property type="match status" value="1"/>
</dbReference>
<evidence type="ECO:0000256" key="7">
    <source>
        <dbReference type="ARBA" id="ARBA00023295"/>
    </source>
</evidence>
<dbReference type="SMART" id="SM00633">
    <property type="entry name" value="Glyco_10"/>
    <property type="match status" value="1"/>
</dbReference>
<organism evidence="11 12">
    <name type="scientific">gamma proteobacterium HTCC2207</name>
    <dbReference type="NCBI Taxonomy" id="314287"/>
    <lineage>
        <taxon>Bacteria</taxon>
        <taxon>Pseudomonadati</taxon>
        <taxon>Pseudomonadota</taxon>
        <taxon>Gammaproteobacteria</taxon>
        <taxon>Cellvibrionales</taxon>
        <taxon>Porticoccaceae</taxon>
        <taxon>SAR92 clade</taxon>
    </lineage>
</organism>
<gene>
    <name evidence="11" type="ORF">GB2207_01902</name>
</gene>
<dbReference type="EMBL" id="AAPI01000002">
    <property type="protein sequence ID" value="EAS47518.1"/>
    <property type="molecule type" value="Genomic_DNA"/>
</dbReference>
<proteinExistence type="inferred from homology"/>
<dbReference type="InterPro" id="IPR001000">
    <property type="entry name" value="GH10_dom"/>
</dbReference>
<evidence type="ECO:0000259" key="10">
    <source>
        <dbReference type="PROSITE" id="PS51760"/>
    </source>
</evidence>
<dbReference type="EC" id="3.2.1.8" evidence="9"/>
<dbReference type="STRING" id="314287.GB2207_01902"/>
<keyword evidence="4" id="KW-0732">Signal</keyword>
<comment type="catalytic activity">
    <reaction evidence="1 9">
        <text>Endohydrolysis of (1-&gt;4)-beta-D-xylosidic linkages in xylans.</text>
        <dbReference type="EC" id="3.2.1.8"/>
    </reaction>
</comment>
<keyword evidence="3" id="KW-0858">Xylan degradation</keyword>
<dbReference type="PANTHER" id="PTHR31490">
    <property type="entry name" value="GLYCOSYL HYDROLASE"/>
    <property type="match status" value="1"/>
</dbReference>
<accession>Q1YTG9</accession>
<dbReference type="SUPFAM" id="SSF51445">
    <property type="entry name" value="(Trans)glycosidases"/>
    <property type="match status" value="1"/>
</dbReference>
<evidence type="ECO:0000256" key="9">
    <source>
        <dbReference type="RuleBase" id="RU361174"/>
    </source>
</evidence>
<evidence type="ECO:0000256" key="2">
    <source>
        <dbReference type="ARBA" id="ARBA00007495"/>
    </source>
</evidence>
<reference evidence="11 12" key="1">
    <citation type="submission" date="2006-03" db="EMBL/GenBank/DDBJ databases">
        <authorList>
            <person name="Giovannoni S.J."/>
            <person name="Cho J.-C."/>
            <person name="Ferriera S."/>
            <person name="Johnson J."/>
            <person name="Kravitz S."/>
            <person name="Halpern A."/>
            <person name="Remington K."/>
            <person name="Beeson K."/>
            <person name="Tran B."/>
            <person name="Rogers Y.-H."/>
            <person name="Friedman R."/>
            <person name="Venter J.C."/>
        </authorList>
    </citation>
    <scope>NUCLEOTIDE SEQUENCE [LARGE SCALE GENOMIC DNA]</scope>
    <source>
        <strain evidence="11 12">HTCC2207</strain>
    </source>
</reference>
<sequence>MPSLGFAKQSETLSIATASYAGMEDSASWRKEAKQRIETLRKGRFNVKVTDAAGMPLTNQTVIAKLYRHNFGFGAAPRLRRLYGSPYPEEIRQRHLEYCDLLFHKLTPENAFKWKHHDNNSEYIGPFMDWCAERSIPVRGHCLIWPGFKRAAVEHARYSGNKVQLRKLLNDHIYKMVSQYGDPLTEWDVLNEPFSSHEFMDILGPEVAVDWFQQVQQIRPEVKRYINDYGVLTKNSVRHRTFYFNYIEGLLKQGAAIQGIGFQAHIPKGFAPTAPQELLSIMNDFAALNTELQVTEFDFETPNLEFQARYTEDFMTAVFSQPQMTGLLTWTPFEYAKNSVPKPDAALVDRNLRLKPNGQVWHDLVNKRWSTEVELLTDSRGEVNFTGYKGLYHLRVSGANNGTFAVPLKSGTVNAQINLT</sequence>